<dbReference type="EMBL" id="APGJ01000007">
    <property type="protein sequence ID" value="EYD71092.1"/>
    <property type="molecule type" value="Genomic_DNA"/>
</dbReference>
<comment type="caution">
    <text evidence="2">The sequence shown here is derived from an EMBL/GenBank/DDBJ whole genome shotgun (WGS) entry which is preliminary data.</text>
</comment>
<sequence length="50" mass="5496">MSKHTAPKQTIRKLAEAGRAILGELAGALVPQPRPQHRPIPIPVSRPPRR</sequence>
<organism evidence="2 3">
    <name type="scientific">Limimaricola hongkongensis DSM 17492</name>
    <dbReference type="NCBI Taxonomy" id="1122180"/>
    <lineage>
        <taxon>Bacteria</taxon>
        <taxon>Pseudomonadati</taxon>
        <taxon>Pseudomonadota</taxon>
        <taxon>Alphaproteobacteria</taxon>
        <taxon>Rhodobacterales</taxon>
        <taxon>Paracoccaceae</taxon>
        <taxon>Limimaricola</taxon>
    </lineage>
</organism>
<proteinExistence type="predicted"/>
<dbReference type="eggNOG" id="ENOG50312ZM">
    <property type="taxonomic scope" value="Bacteria"/>
</dbReference>
<dbReference type="Proteomes" id="UP000025047">
    <property type="component" value="Unassembled WGS sequence"/>
</dbReference>
<dbReference type="PATRIC" id="fig|1122180.6.peg.2719"/>
<gene>
    <name evidence="2" type="ORF">Lokhon_02737</name>
</gene>
<dbReference type="AlphaFoldDB" id="A0A017H9E3"/>
<dbReference type="HOGENOM" id="CLU_3119469_0_0_5"/>
<accession>A0A017H9E3</accession>
<feature type="compositionally biased region" description="Pro residues" evidence="1">
    <location>
        <begin position="32"/>
        <end position="50"/>
    </location>
</feature>
<name>A0A017H9E3_9RHOB</name>
<feature type="region of interest" description="Disordered" evidence="1">
    <location>
        <begin position="31"/>
        <end position="50"/>
    </location>
</feature>
<dbReference type="RefSeq" id="WP_017927185.1">
    <property type="nucleotide sequence ID" value="NZ_KB822995.1"/>
</dbReference>
<reference evidence="2 3" key="1">
    <citation type="submission" date="2013-03" db="EMBL/GenBank/DDBJ databases">
        <authorList>
            <person name="Fiebig A."/>
            <person name="Goeker M."/>
            <person name="Klenk H.-P.P."/>
        </authorList>
    </citation>
    <scope>NUCLEOTIDE SEQUENCE [LARGE SCALE GENOMIC DNA]</scope>
    <source>
        <strain evidence="2 3">DSM 17492</strain>
    </source>
</reference>
<evidence type="ECO:0000313" key="2">
    <source>
        <dbReference type="EMBL" id="EYD71092.1"/>
    </source>
</evidence>
<evidence type="ECO:0000256" key="1">
    <source>
        <dbReference type="SAM" id="MobiDB-lite"/>
    </source>
</evidence>
<keyword evidence="3" id="KW-1185">Reference proteome</keyword>
<protein>
    <submittedName>
        <fullName evidence="2">Uncharacterized protein</fullName>
    </submittedName>
</protein>
<evidence type="ECO:0000313" key="3">
    <source>
        <dbReference type="Proteomes" id="UP000025047"/>
    </source>
</evidence>